<evidence type="ECO:0000256" key="2">
    <source>
        <dbReference type="SAM" id="SignalP"/>
    </source>
</evidence>
<accession>A0AAN7QX51</accession>
<feature type="chain" id="PRO_5042957777" evidence="2">
    <location>
        <begin position="19"/>
        <end position="149"/>
    </location>
</feature>
<feature type="compositionally biased region" description="Pro residues" evidence="1">
    <location>
        <begin position="47"/>
        <end position="63"/>
    </location>
</feature>
<dbReference type="Proteomes" id="UP001346149">
    <property type="component" value="Unassembled WGS sequence"/>
</dbReference>
<evidence type="ECO:0000256" key="1">
    <source>
        <dbReference type="SAM" id="MobiDB-lite"/>
    </source>
</evidence>
<evidence type="ECO:0000313" key="4">
    <source>
        <dbReference type="Proteomes" id="UP001346149"/>
    </source>
</evidence>
<keyword evidence="4" id="KW-1185">Reference proteome</keyword>
<dbReference type="EMBL" id="JAXQNO010000016">
    <property type="protein sequence ID" value="KAK4782312.1"/>
    <property type="molecule type" value="Genomic_DNA"/>
</dbReference>
<comment type="caution">
    <text evidence="3">The sequence shown here is derived from an EMBL/GenBank/DDBJ whole genome shotgun (WGS) entry which is preliminary data.</text>
</comment>
<evidence type="ECO:0000313" key="3">
    <source>
        <dbReference type="EMBL" id="KAK4782312.1"/>
    </source>
</evidence>
<keyword evidence="2" id="KW-0732">Signal</keyword>
<reference evidence="3 4" key="1">
    <citation type="journal article" date="2023" name="Hortic Res">
        <title>Pangenome of water caltrop reveals structural variations and asymmetric subgenome divergence after allopolyploidization.</title>
        <authorList>
            <person name="Zhang X."/>
            <person name="Chen Y."/>
            <person name="Wang L."/>
            <person name="Yuan Y."/>
            <person name="Fang M."/>
            <person name="Shi L."/>
            <person name="Lu R."/>
            <person name="Comes H.P."/>
            <person name="Ma Y."/>
            <person name="Chen Y."/>
            <person name="Huang G."/>
            <person name="Zhou Y."/>
            <person name="Zheng Z."/>
            <person name="Qiu Y."/>
        </authorList>
    </citation>
    <scope>NUCLEOTIDE SEQUENCE [LARGE SCALE GENOMIC DNA]</scope>
    <source>
        <strain evidence="3">F231</strain>
    </source>
</reference>
<sequence>MASKALAFLLVAFILLSSKDPRMTYGLGGLDPAHSPVKAPAPVKSQLPPPPHPIAKPPTAPLMPPVRSKAVFHVTSVPGTGSRRRSSTTMAPSTQLLNHRLNLVARLKRHSKGSAWNLGLNYVSKRRVPNGPDPIHNRKAVKYRQPPGA</sequence>
<name>A0AAN7QX51_TRANT</name>
<feature type="region of interest" description="Disordered" evidence="1">
    <location>
        <begin position="128"/>
        <end position="149"/>
    </location>
</feature>
<feature type="signal peptide" evidence="2">
    <location>
        <begin position="1"/>
        <end position="18"/>
    </location>
</feature>
<protein>
    <submittedName>
        <fullName evidence="3">Uncharacterized protein</fullName>
    </submittedName>
</protein>
<dbReference type="PANTHER" id="PTHR34277:SF18">
    <property type="entry name" value="CLAVATA3_ESR (CLE)-RELATED PROTEIN 25"/>
    <property type="match status" value="1"/>
</dbReference>
<dbReference type="AlphaFoldDB" id="A0AAN7QX51"/>
<gene>
    <name evidence="3" type="ORF">SAY86_016414</name>
</gene>
<proteinExistence type="predicted"/>
<organism evidence="3 4">
    <name type="scientific">Trapa natans</name>
    <name type="common">Water chestnut</name>
    <dbReference type="NCBI Taxonomy" id="22666"/>
    <lineage>
        <taxon>Eukaryota</taxon>
        <taxon>Viridiplantae</taxon>
        <taxon>Streptophyta</taxon>
        <taxon>Embryophyta</taxon>
        <taxon>Tracheophyta</taxon>
        <taxon>Spermatophyta</taxon>
        <taxon>Magnoliopsida</taxon>
        <taxon>eudicotyledons</taxon>
        <taxon>Gunneridae</taxon>
        <taxon>Pentapetalae</taxon>
        <taxon>rosids</taxon>
        <taxon>malvids</taxon>
        <taxon>Myrtales</taxon>
        <taxon>Lythraceae</taxon>
        <taxon>Trapa</taxon>
    </lineage>
</organism>
<feature type="region of interest" description="Disordered" evidence="1">
    <location>
        <begin position="38"/>
        <end position="63"/>
    </location>
</feature>
<dbReference type="InterPro" id="IPR039316">
    <property type="entry name" value="CLE25/26"/>
</dbReference>
<dbReference type="PANTHER" id="PTHR34277">
    <property type="entry name" value="CLAVATA3/ESR (CLE)-RELATED PROTEIN 26"/>
    <property type="match status" value="1"/>
</dbReference>